<sequence>MRADYFRLCFILENGGLYADADDVYQGTSLDPYISDGRLKLQSLCYDLRTDSMVSDPHAAASQQGEHRIFYVNNNPLIAPRRHPIIGRALERATTLVLRHRPEDRDVQALTGPGNLTACVVAHCVEPGAEAATRDFMLLPDWESVAVSKWSLDYRADQRNWRIWGSQHA</sequence>
<reference evidence="1 2" key="1">
    <citation type="journal article" date="2012" name="J. Bacteriol.">
        <title>Genome Sequence of Radiation-Resistant Modestobacter marinus Strain BC501, a Representative Actinobacterium That Thrives on Calcareous Stone Surfaces.</title>
        <authorList>
            <person name="Normand P."/>
            <person name="Gury J."/>
            <person name="Pujic P."/>
            <person name="Chouaia B."/>
            <person name="Crotti E."/>
            <person name="Brusetti L."/>
            <person name="Daffonchio D."/>
            <person name="Vacherie B."/>
            <person name="Barbe V."/>
            <person name="Medigue C."/>
            <person name="Calteau A."/>
            <person name="Ghodhbane-Gtari F."/>
            <person name="Essoussi I."/>
            <person name="Nouioui I."/>
            <person name="Abbassi-Ghozzi I."/>
            <person name="Gtari M."/>
        </authorList>
    </citation>
    <scope>NUCLEOTIDE SEQUENCE [LARGE SCALE GENOMIC DNA]</scope>
    <source>
        <strain evidence="2">BC 501</strain>
    </source>
</reference>
<dbReference type="eggNOG" id="COG3774">
    <property type="taxonomic scope" value="Bacteria"/>
</dbReference>
<dbReference type="Proteomes" id="UP000006461">
    <property type="component" value="Chromosome"/>
</dbReference>
<dbReference type="InterPro" id="IPR029044">
    <property type="entry name" value="Nucleotide-diphossugar_trans"/>
</dbReference>
<gene>
    <name evidence="1" type="ordered locus">MODMU_3090</name>
</gene>
<dbReference type="AlphaFoldDB" id="I4EYQ2"/>
<dbReference type="Gene3D" id="3.90.550.20">
    <property type="match status" value="1"/>
</dbReference>
<name>I4EYQ2_MODI5</name>
<evidence type="ECO:0000313" key="1">
    <source>
        <dbReference type="EMBL" id="CCH88515.1"/>
    </source>
</evidence>
<accession>I4EYQ2</accession>
<organism evidence="1 2">
    <name type="scientific">Modestobacter italicus (strain DSM 44449 / CECT 9708 / BC 501)</name>
    <dbReference type="NCBI Taxonomy" id="2732864"/>
    <lineage>
        <taxon>Bacteria</taxon>
        <taxon>Bacillati</taxon>
        <taxon>Actinomycetota</taxon>
        <taxon>Actinomycetes</taxon>
        <taxon>Geodermatophilales</taxon>
        <taxon>Geodermatophilaceae</taxon>
        <taxon>Modestobacter</taxon>
    </lineage>
</organism>
<keyword evidence="2" id="KW-1185">Reference proteome</keyword>
<dbReference type="KEGG" id="mmar:MODMU_3090"/>
<evidence type="ECO:0000313" key="2">
    <source>
        <dbReference type="Proteomes" id="UP000006461"/>
    </source>
</evidence>
<dbReference type="HOGENOM" id="CLU_1576735_0_0_11"/>
<dbReference type="EMBL" id="FO203431">
    <property type="protein sequence ID" value="CCH88515.1"/>
    <property type="molecule type" value="Genomic_DNA"/>
</dbReference>
<protein>
    <recommendedName>
        <fullName evidence="3">Glycosyltransferase sugar-binding region containing DXD motif</fullName>
    </recommendedName>
</protein>
<evidence type="ECO:0008006" key="3">
    <source>
        <dbReference type="Google" id="ProtNLM"/>
    </source>
</evidence>
<proteinExistence type="predicted"/>
<dbReference type="OrthoDB" id="146908at2"/>
<dbReference type="SUPFAM" id="SSF53448">
    <property type="entry name" value="Nucleotide-diphospho-sugar transferases"/>
    <property type="match status" value="1"/>
</dbReference>